<protein>
    <submittedName>
        <fullName evidence="2">Uncharacterized protein</fullName>
    </submittedName>
</protein>
<organism evidence="2">
    <name type="scientific">Arundo donax</name>
    <name type="common">Giant reed</name>
    <name type="synonym">Donax arundinaceus</name>
    <dbReference type="NCBI Taxonomy" id="35708"/>
    <lineage>
        <taxon>Eukaryota</taxon>
        <taxon>Viridiplantae</taxon>
        <taxon>Streptophyta</taxon>
        <taxon>Embryophyta</taxon>
        <taxon>Tracheophyta</taxon>
        <taxon>Spermatophyta</taxon>
        <taxon>Magnoliopsida</taxon>
        <taxon>Liliopsida</taxon>
        <taxon>Poales</taxon>
        <taxon>Poaceae</taxon>
        <taxon>PACMAD clade</taxon>
        <taxon>Arundinoideae</taxon>
        <taxon>Arundineae</taxon>
        <taxon>Arundo</taxon>
    </lineage>
</organism>
<accession>A0A0A9C6H7</accession>
<sequence length="32" mass="3599">MEAPVFKVSLAPCLFLLIYVSCYLFPLFSLSS</sequence>
<keyword evidence="1" id="KW-0812">Transmembrane</keyword>
<feature type="transmembrane region" description="Helical" evidence="1">
    <location>
        <begin position="6"/>
        <end position="28"/>
    </location>
</feature>
<name>A0A0A9C6H7_ARUDO</name>
<dbReference type="EMBL" id="GBRH01228875">
    <property type="protein sequence ID" value="JAD69020.1"/>
    <property type="molecule type" value="Transcribed_RNA"/>
</dbReference>
<proteinExistence type="predicted"/>
<evidence type="ECO:0000256" key="1">
    <source>
        <dbReference type="SAM" id="Phobius"/>
    </source>
</evidence>
<reference evidence="2" key="1">
    <citation type="submission" date="2014-09" db="EMBL/GenBank/DDBJ databases">
        <authorList>
            <person name="Magalhaes I.L.F."/>
            <person name="Oliveira U."/>
            <person name="Santos F.R."/>
            <person name="Vidigal T.H.D.A."/>
            <person name="Brescovit A.D."/>
            <person name="Santos A.J."/>
        </authorList>
    </citation>
    <scope>NUCLEOTIDE SEQUENCE</scope>
    <source>
        <tissue evidence="2">Shoot tissue taken approximately 20 cm above the soil surface</tissue>
    </source>
</reference>
<dbReference type="AlphaFoldDB" id="A0A0A9C6H7"/>
<keyword evidence="1" id="KW-0472">Membrane</keyword>
<keyword evidence="1" id="KW-1133">Transmembrane helix</keyword>
<evidence type="ECO:0000313" key="2">
    <source>
        <dbReference type="EMBL" id="JAD69020.1"/>
    </source>
</evidence>
<reference evidence="2" key="2">
    <citation type="journal article" date="2015" name="Data Brief">
        <title>Shoot transcriptome of the giant reed, Arundo donax.</title>
        <authorList>
            <person name="Barrero R.A."/>
            <person name="Guerrero F.D."/>
            <person name="Moolhuijzen P."/>
            <person name="Goolsby J.A."/>
            <person name="Tidwell J."/>
            <person name="Bellgard S.E."/>
            <person name="Bellgard M.I."/>
        </authorList>
    </citation>
    <scope>NUCLEOTIDE SEQUENCE</scope>
    <source>
        <tissue evidence="2">Shoot tissue taken approximately 20 cm above the soil surface</tissue>
    </source>
</reference>